<organism evidence="3 4">
    <name type="scientific">Saccharothrix longispora</name>
    <dbReference type="NCBI Taxonomy" id="33920"/>
    <lineage>
        <taxon>Bacteria</taxon>
        <taxon>Bacillati</taxon>
        <taxon>Actinomycetota</taxon>
        <taxon>Actinomycetes</taxon>
        <taxon>Pseudonocardiales</taxon>
        <taxon>Pseudonocardiaceae</taxon>
        <taxon>Saccharothrix</taxon>
    </lineage>
</organism>
<feature type="region of interest" description="Disordered" evidence="1">
    <location>
        <begin position="99"/>
        <end position="121"/>
    </location>
</feature>
<dbReference type="EMBL" id="JAVDSG010000001">
    <property type="protein sequence ID" value="MDR6595274.1"/>
    <property type="molecule type" value="Genomic_DNA"/>
</dbReference>
<accession>A0ABU1PZG1</accession>
<evidence type="ECO:0000313" key="4">
    <source>
        <dbReference type="Proteomes" id="UP001268819"/>
    </source>
</evidence>
<gene>
    <name evidence="3" type="ORF">J2S66_003658</name>
</gene>
<evidence type="ECO:0000256" key="1">
    <source>
        <dbReference type="SAM" id="MobiDB-lite"/>
    </source>
</evidence>
<dbReference type="Proteomes" id="UP001268819">
    <property type="component" value="Unassembled WGS sequence"/>
</dbReference>
<dbReference type="Pfam" id="PF07784">
    <property type="entry name" value="DUF1622"/>
    <property type="match status" value="1"/>
</dbReference>
<keyword evidence="4" id="KW-1185">Reference proteome</keyword>
<evidence type="ECO:0000256" key="2">
    <source>
        <dbReference type="SAM" id="Phobius"/>
    </source>
</evidence>
<proteinExistence type="predicted"/>
<comment type="caution">
    <text evidence="3">The sequence shown here is derived from an EMBL/GenBank/DDBJ whole genome shotgun (WGS) entry which is preliminary data.</text>
</comment>
<feature type="transmembrane region" description="Helical" evidence="2">
    <location>
        <begin position="6"/>
        <end position="27"/>
    </location>
</feature>
<reference evidence="3 4" key="1">
    <citation type="submission" date="2023-07" db="EMBL/GenBank/DDBJ databases">
        <title>Sequencing the genomes of 1000 actinobacteria strains.</title>
        <authorList>
            <person name="Klenk H.-P."/>
        </authorList>
    </citation>
    <scope>NUCLEOTIDE SEQUENCE [LARGE SCALE GENOMIC DNA]</scope>
    <source>
        <strain evidence="3 4">DSM 43749</strain>
    </source>
</reference>
<keyword evidence="2" id="KW-0812">Transmembrane</keyword>
<dbReference type="PANTHER" id="PTHR38468">
    <property type="entry name" value="SLL0939 PROTEIN"/>
    <property type="match status" value="1"/>
</dbReference>
<keyword evidence="2" id="KW-1133">Transmembrane helix</keyword>
<dbReference type="RefSeq" id="WP_310308331.1">
    <property type="nucleotide sequence ID" value="NZ_BAAAXB010000001.1"/>
</dbReference>
<name>A0ABU1PZG1_9PSEU</name>
<dbReference type="PANTHER" id="PTHR38468:SF1">
    <property type="entry name" value="SLL0939 PROTEIN"/>
    <property type="match status" value="1"/>
</dbReference>
<keyword evidence="2" id="KW-0472">Membrane</keyword>
<dbReference type="InterPro" id="IPR012427">
    <property type="entry name" value="DUF1622"/>
</dbReference>
<sequence>MLVRVVEAAGAGIIVVGALWALVRMVVEGARHRNTSVFTPIRLSLGRFLVPGLEFQPAGDVLRTAVSPSFEDIGRLAAIAAIRTALNYFLDKEIAEEQAQVGAAGTRDDEPAARDVPPPSR</sequence>
<protein>
    <submittedName>
        <fullName evidence="3">Membrane protein</fullName>
    </submittedName>
</protein>
<evidence type="ECO:0000313" key="3">
    <source>
        <dbReference type="EMBL" id="MDR6595274.1"/>
    </source>
</evidence>